<dbReference type="EMBL" id="JAERPS020000008">
    <property type="protein sequence ID" value="MBZ9613630.1"/>
    <property type="molecule type" value="Genomic_DNA"/>
</dbReference>
<proteinExistence type="predicted"/>
<gene>
    <name evidence="1" type="ORF">I4W93_018710</name>
</gene>
<organism evidence="1 2">
    <name type="scientific">Rheinheimera maricola</name>
    <dbReference type="NCBI Taxonomy" id="2793282"/>
    <lineage>
        <taxon>Bacteria</taxon>
        <taxon>Pseudomonadati</taxon>
        <taxon>Pseudomonadota</taxon>
        <taxon>Gammaproteobacteria</taxon>
        <taxon>Chromatiales</taxon>
        <taxon>Chromatiaceae</taxon>
        <taxon>Rheinheimera</taxon>
    </lineage>
</organism>
<evidence type="ECO:0000313" key="1">
    <source>
        <dbReference type="EMBL" id="MBZ9613630.1"/>
    </source>
</evidence>
<protein>
    <recommendedName>
        <fullName evidence="3">GNAT family N-acetyltransferase</fullName>
    </recommendedName>
</protein>
<name>A0ABS7XDJ1_9GAMM</name>
<dbReference type="RefSeq" id="WP_205313131.1">
    <property type="nucleotide sequence ID" value="NZ_JAERPS020000008.1"/>
</dbReference>
<evidence type="ECO:0000313" key="2">
    <source>
        <dbReference type="Proteomes" id="UP000663814"/>
    </source>
</evidence>
<keyword evidence="2" id="KW-1185">Reference proteome</keyword>
<reference evidence="1 2" key="1">
    <citation type="submission" date="2020-12" db="EMBL/GenBank/DDBJ databases">
        <authorList>
            <person name="Ruan W."/>
            <person name="Khan S.A."/>
            <person name="Jeon C.O."/>
        </authorList>
    </citation>
    <scope>NUCLEOTIDE SEQUENCE [LARGE SCALE GENOMIC DNA]</scope>
    <source>
        <strain evidence="1 2">MA-13</strain>
    </source>
</reference>
<dbReference type="Proteomes" id="UP000663814">
    <property type="component" value="Unassembled WGS sequence"/>
</dbReference>
<comment type="caution">
    <text evidence="1">The sequence shown here is derived from an EMBL/GenBank/DDBJ whole genome shotgun (WGS) entry which is preliminary data.</text>
</comment>
<sequence length="246" mass="28090">MHRYKLDKISSKNWLTATEAEQIRRLIAASFNGVDSQQYFNKYFANPAHYQRRVRLYYQGDLLLGYCLLTFHKDANNSIVMGASAAFTPGYRGNNSTFGFSFSAAISTWLRHLRHKVYYLDTMLSPAMYRAMGKKVAFIYPNPNMNKADIARYQALVPNAEPSTWQQLRCLKTVGRASNYTAEDISRLKASTKAEIAFYCQLNPNFAQGTALMVLIPVNLQQLLLTGWKWLKGLVRRQQHKAAPLS</sequence>
<accession>A0ABS7XDJ1</accession>
<evidence type="ECO:0008006" key="3">
    <source>
        <dbReference type="Google" id="ProtNLM"/>
    </source>
</evidence>
<reference evidence="1 2" key="2">
    <citation type="submission" date="2021-08" db="EMBL/GenBank/DDBJ databases">
        <title>Rheinheimera aquimaris sp. nov., isolated from seawater of the East Sea in Korea.</title>
        <authorList>
            <person name="Kim K.H."/>
            <person name="Wenting R."/>
            <person name="Kim K.R."/>
            <person name="Jeon C.O."/>
        </authorList>
    </citation>
    <scope>NUCLEOTIDE SEQUENCE [LARGE SCALE GENOMIC DNA]</scope>
    <source>
        <strain evidence="1 2">MA-13</strain>
    </source>
</reference>